<dbReference type="Pfam" id="PF05871">
    <property type="entry name" value="ESCRT-II"/>
    <property type="match status" value="1"/>
</dbReference>
<dbReference type="GO" id="GO:0000814">
    <property type="term" value="C:ESCRT II complex"/>
    <property type="evidence" value="ECO:0007669"/>
    <property type="project" value="InterPro"/>
</dbReference>
<gene>
    <name evidence="1" type="ORF">KIW84_023108</name>
</gene>
<dbReference type="InterPro" id="IPR036390">
    <property type="entry name" value="WH_DNA-bd_sf"/>
</dbReference>
<dbReference type="AlphaFoldDB" id="A0A9D4YDB5"/>
<dbReference type="InterPro" id="IPR008570">
    <property type="entry name" value="ESCRT-II_cplx_Vps25-sub"/>
</dbReference>
<dbReference type="InterPro" id="IPR014041">
    <property type="entry name" value="ESCRT-II_cplx_Vps25-sub_N"/>
</dbReference>
<reference evidence="1 2" key="1">
    <citation type="journal article" date="2022" name="Nat. Genet.">
        <title>Improved pea reference genome and pan-genome highlight genomic features and evolutionary characteristics.</title>
        <authorList>
            <person name="Yang T."/>
            <person name="Liu R."/>
            <person name="Luo Y."/>
            <person name="Hu S."/>
            <person name="Wang D."/>
            <person name="Wang C."/>
            <person name="Pandey M.K."/>
            <person name="Ge S."/>
            <person name="Xu Q."/>
            <person name="Li N."/>
            <person name="Li G."/>
            <person name="Huang Y."/>
            <person name="Saxena R.K."/>
            <person name="Ji Y."/>
            <person name="Li M."/>
            <person name="Yan X."/>
            <person name="He Y."/>
            <person name="Liu Y."/>
            <person name="Wang X."/>
            <person name="Xiang C."/>
            <person name="Varshney R.K."/>
            <person name="Ding H."/>
            <person name="Gao S."/>
            <person name="Zong X."/>
        </authorList>
    </citation>
    <scope>NUCLEOTIDE SEQUENCE [LARGE SCALE GENOMIC DNA]</scope>
    <source>
        <strain evidence="1 2">cv. Zhongwan 6</strain>
    </source>
</reference>
<dbReference type="GO" id="GO:0043328">
    <property type="term" value="P:protein transport to vacuole involved in ubiquitin-dependent protein catabolic process via the multivesicular body sorting pathway"/>
    <property type="evidence" value="ECO:0007669"/>
    <property type="project" value="TreeGrafter"/>
</dbReference>
<dbReference type="Gene3D" id="1.10.10.570">
    <property type="entry name" value="Winged helix' DNA-binding domain. Chain C. Domain 1"/>
    <property type="match status" value="1"/>
</dbReference>
<evidence type="ECO:0000313" key="1">
    <source>
        <dbReference type="EMBL" id="KAI5436857.1"/>
    </source>
</evidence>
<dbReference type="PANTHER" id="PTHR13149:SF0">
    <property type="entry name" value="VACUOLAR PROTEIN-SORTING-ASSOCIATED PROTEIN 25"/>
    <property type="match status" value="1"/>
</dbReference>
<accession>A0A9D4YDB5</accession>
<keyword evidence="2" id="KW-1185">Reference proteome</keyword>
<protein>
    <submittedName>
        <fullName evidence="1">Variant 3, Vacuolar protein-sorting-associated protein 25</fullName>
    </submittedName>
</protein>
<dbReference type="PANTHER" id="PTHR13149">
    <property type="entry name" value="VACUOLAR PROTEIN SORTING-ASSOCIATED PROTEIN VPS25"/>
    <property type="match status" value="1"/>
</dbReference>
<dbReference type="EMBL" id="JAMSHJ010000002">
    <property type="protein sequence ID" value="KAI5436857.1"/>
    <property type="molecule type" value="Genomic_DNA"/>
</dbReference>
<comment type="caution">
    <text evidence="1">The sequence shown here is derived from an EMBL/GenBank/DDBJ whole genome shotgun (WGS) entry which is preliminary data.</text>
</comment>
<dbReference type="GO" id="GO:0042803">
    <property type="term" value="F:protein homodimerization activity"/>
    <property type="evidence" value="ECO:0007669"/>
    <property type="project" value="TreeGrafter"/>
</dbReference>
<dbReference type="Gramene" id="Psat02G0310800-T3">
    <property type="protein sequence ID" value="KAI5436857.1"/>
    <property type="gene ID" value="KIW84_023108"/>
</dbReference>
<dbReference type="GO" id="GO:0005198">
    <property type="term" value="F:structural molecule activity"/>
    <property type="evidence" value="ECO:0007669"/>
    <property type="project" value="TreeGrafter"/>
</dbReference>
<dbReference type="FunFam" id="1.10.10.570:FF:000002">
    <property type="entry name" value="Vacuolar protein sorting-associated protein 25"/>
    <property type="match status" value="1"/>
</dbReference>
<name>A0A9D4YDB5_PEA</name>
<sequence>MQKLGEFKLPNFFNYPPYFTLQPVRDTREKQIQLWKELIIDYCKTQKIFVIGIEDEFPLFTNTVIENFDSARSLTHEAREALLSALVSEGRAEWMDKGRRKCLILWHRIQDWADILLQFREHDNWSTGRKDDAFRIAYCGRYLLLLLWSNTWLEICNNPLYFI</sequence>
<proteinExistence type="predicted"/>
<organism evidence="1 2">
    <name type="scientific">Pisum sativum</name>
    <name type="common">Garden pea</name>
    <name type="synonym">Lathyrus oleraceus</name>
    <dbReference type="NCBI Taxonomy" id="3888"/>
    <lineage>
        <taxon>Eukaryota</taxon>
        <taxon>Viridiplantae</taxon>
        <taxon>Streptophyta</taxon>
        <taxon>Embryophyta</taxon>
        <taxon>Tracheophyta</taxon>
        <taxon>Spermatophyta</taxon>
        <taxon>Magnoliopsida</taxon>
        <taxon>eudicotyledons</taxon>
        <taxon>Gunneridae</taxon>
        <taxon>Pentapetalae</taxon>
        <taxon>rosids</taxon>
        <taxon>fabids</taxon>
        <taxon>Fabales</taxon>
        <taxon>Fabaceae</taxon>
        <taxon>Papilionoideae</taxon>
        <taxon>50 kb inversion clade</taxon>
        <taxon>NPAAA clade</taxon>
        <taxon>Hologalegina</taxon>
        <taxon>IRL clade</taxon>
        <taxon>Fabeae</taxon>
        <taxon>Lathyrus</taxon>
    </lineage>
</organism>
<evidence type="ECO:0000313" key="2">
    <source>
        <dbReference type="Proteomes" id="UP001058974"/>
    </source>
</evidence>
<dbReference type="SUPFAM" id="SSF46785">
    <property type="entry name" value="Winged helix' DNA-binding domain"/>
    <property type="match status" value="1"/>
</dbReference>
<dbReference type="Proteomes" id="UP001058974">
    <property type="component" value="Chromosome 2"/>
</dbReference>